<evidence type="ECO:0000313" key="4">
    <source>
        <dbReference type="EMBL" id="KCZ65129.1"/>
    </source>
</evidence>
<dbReference type="PROSITE" id="PS51257">
    <property type="entry name" value="PROKAR_LIPOPROTEIN"/>
    <property type="match status" value="1"/>
</dbReference>
<comment type="caution">
    <text evidence="4">The sequence shown here is derived from an EMBL/GenBank/DDBJ whole genome shotgun (WGS) entry which is preliminary data.</text>
</comment>
<evidence type="ECO:0000313" key="7">
    <source>
        <dbReference type="Proteomes" id="UP000263957"/>
    </source>
</evidence>
<gene>
    <name evidence="2" type="ORF">DCG65_05715</name>
    <name evidence="3" type="ORF">DD728_08040</name>
    <name evidence="4" type="ORF">HY36_01745</name>
</gene>
<dbReference type="EMBL" id="DOGS01000162">
    <property type="protein sequence ID" value="HBQ48823.1"/>
    <property type="molecule type" value="Genomic_DNA"/>
</dbReference>
<evidence type="ECO:0000259" key="1">
    <source>
        <dbReference type="Pfam" id="PF14534"/>
    </source>
</evidence>
<dbReference type="EMBL" id="DMBR01000173">
    <property type="protein sequence ID" value="HAE94035.1"/>
    <property type="molecule type" value="Genomic_DNA"/>
</dbReference>
<accession>A0A059EB34</accession>
<sequence>MRSAVFAVILPILATGCATYSEPSSHLSGAAEAQEAAAITAVLQAQDEAWNRGDIRAFMAGYWQSPNLRFASGGNVARGWDATLERYEKRYDTPEKMGQLITSDYEIELLSPDAAIAHGRWMLEVDGDNPSGLYTLVMRKIADEWVIVSDTTTSAD</sequence>
<protein>
    <submittedName>
        <fullName evidence="2">Nuclear transport factor 2 family protein</fullName>
    </submittedName>
</protein>
<dbReference type="Pfam" id="PF14534">
    <property type="entry name" value="DUF4440"/>
    <property type="match status" value="1"/>
</dbReference>
<evidence type="ECO:0000313" key="2">
    <source>
        <dbReference type="EMBL" id="HAE94035.1"/>
    </source>
</evidence>
<feature type="domain" description="DUF4440" evidence="1">
    <location>
        <begin position="39"/>
        <end position="147"/>
    </location>
</feature>
<proteinExistence type="predicted"/>
<organism evidence="4 5">
    <name type="scientific">Hyphomonas atlantica</name>
    <dbReference type="NCBI Taxonomy" id="1280948"/>
    <lineage>
        <taxon>Bacteria</taxon>
        <taxon>Pseudomonadati</taxon>
        <taxon>Pseudomonadota</taxon>
        <taxon>Alphaproteobacteria</taxon>
        <taxon>Hyphomonadales</taxon>
        <taxon>Hyphomonadaceae</taxon>
        <taxon>Hyphomonas</taxon>
    </lineage>
</organism>
<dbReference type="InterPro" id="IPR032710">
    <property type="entry name" value="NTF2-like_dom_sf"/>
</dbReference>
<dbReference type="RefSeq" id="WP_035547379.1">
    <property type="nucleotide sequence ID" value="NZ_AWFH01000001.1"/>
</dbReference>
<dbReference type="Proteomes" id="UP000024547">
    <property type="component" value="Unassembled WGS sequence"/>
</dbReference>
<evidence type="ECO:0000313" key="5">
    <source>
        <dbReference type="Proteomes" id="UP000024547"/>
    </source>
</evidence>
<reference evidence="4 5" key="1">
    <citation type="journal article" date="2014" name="Antonie Van Leeuwenhoek">
        <title>Hyphomonas beringensis sp. nov. and Hyphomonas chukchiensis sp. nov., isolated from surface seawater of the Bering Sea and Chukchi Sea.</title>
        <authorList>
            <person name="Li C."/>
            <person name="Lai Q."/>
            <person name="Li G."/>
            <person name="Dong C."/>
            <person name="Wang J."/>
            <person name="Liao Y."/>
            <person name="Shao Z."/>
        </authorList>
    </citation>
    <scope>NUCLEOTIDE SEQUENCE [LARGE SCALE GENOMIC DNA]</scope>
    <source>
        <strain evidence="4 5">22II1-22F38</strain>
    </source>
</reference>
<dbReference type="AlphaFoldDB" id="A0A059EB34"/>
<dbReference type="STRING" id="1280948.HY36_01745"/>
<dbReference type="EMBL" id="AWFH01000001">
    <property type="protein sequence ID" value="KCZ65129.1"/>
    <property type="molecule type" value="Genomic_DNA"/>
</dbReference>
<keyword evidence="5" id="KW-1185">Reference proteome</keyword>
<dbReference type="Proteomes" id="UP000263957">
    <property type="component" value="Unassembled WGS sequence"/>
</dbReference>
<dbReference type="Gene3D" id="3.10.450.50">
    <property type="match status" value="1"/>
</dbReference>
<evidence type="ECO:0000313" key="6">
    <source>
        <dbReference type="Proteomes" id="UP000259173"/>
    </source>
</evidence>
<dbReference type="Proteomes" id="UP000259173">
    <property type="component" value="Unassembled WGS sequence"/>
</dbReference>
<dbReference type="SUPFAM" id="SSF54427">
    <property type="entry name" value="NTF2-like"/>
    <property type="match status" value="1"/>
</dbReference>
<dbReference type="InterPro" id="IPR027843">
    <property type="entry name" value="DUF4440"/>
</dbReference>
<dbReference type="eggNOG" id="COG4319">
    <property type="taxonomic scope" value="Bacteria"/>
</dbReference>
<dbReference type="PATRIC" id="fig|1280948.3.peg.342"/>
<dbReference type="OrthoDB" id="120856at2"/>
<reference evidence="6 7" key="2">
    <citation type="journal article" date="2018" name="Nat. Biotechnol.">
        <title>A standardized bacterial taxonomy based on genome phylogeny substantially revises the tree of life.</title>
        <authorList>
            <person name="Parks D.H."/>
            <person name="Chuvochina M."/>
            <person name="Waite D.W."/>
            <person name="Rinke C."/>
            <person name="Skarshewski A."/>
            <person name="Chaumeil P.A."/>
            <person name="Hugenholtz P."/>
        </authorList>
    </citation>
    <scope>NUCLEOTIDE SEQUENCE [LARGE SCALE GENOMIC DNA]</scope>
    <source>
        <strain evidence="3">UBA10378</strain>
        <strain evidence="2">UBA8557</strain>
    </source>
</reference>
<name>A0A059EB34_9PROT</name>
<evidence type="ECO:0000313" key="3">
    <source>
        <dbReference type="EMBL" id="HBQ48823.1"/>
    </source>
</evidence>